<dbReference type="Proteomes" id="UP001596160">
    <property type="component" value="Unassembled WGS sequence"/>
</dbReference>
<evidence type="ECO:0000313" key="2">
    <source>
        <dbReference type="Proteomes" id="UP001596160"/>
    </source>
</evidence>
<dbReference type="EMBL" id="JBHSKP010000002">
    <property type="protein sequence ID" value="MFC5151161.1"/>
    <property type="molecule type" value="Genomic_DNA"/>
</dbReference>
<accession>A0ABW0AE67</accession>
<organism evidence="1 2">
    <name type="scientific">Streptomyces amakusaensis</name>
    <dbReference type="NCBI Taxonomy" id="67271"/>
    <lineage>
        <taxon>Bacteria</taxon>
        <taxon>Bacillati</taxon>
        <taxon>Actinomycetota</taxon>
        <taxon>Actinomycetes</taxon>
        <taxon>Kitasatosporales</taxon>
        <taxon>Streptomycetaceae</taxon>
        <taxon>Streptomyces</taxon>
    </lineage>
</organism>
<protein>
    <submittedName>
        <fullName evidence="1">DUF6339 family protein</fullName>
    </submittedName>
</protein>
<proteinExistence type="predicted"/>
<comment type="caution">
    <text evidence="1">The sequence shown here is derived from an EMBL/GenBank/DDBJ whole genome shotgun (WGS) entry which is preliminary data.</text>
</comment>
<name>A0ABW0AE67_9ACTN</name>
<dbReference type="Pfam" id="PF19866">
    <property type="entry name" value="DUF6339"/>
    <property type="match status" value="1"/>
</dbReference>
<dbReference type="InterPro" id="IPR045920">
    <property type="entry name" value="DUF6339"/>
</dbReference>
<reference evidence="2" key="1">
    <citation type="journal article" date="2019" name="Int. J. Syst. Evol. Microbiol.">
        <title>The Global Catalogue of Microorganisms (GCM) 10K type strain sequencing project: providing services to taxonomists for standard genome sequencing and annotation.</title>
        <authorList>
            <consortium name="The Broad Institute Genomics Platform"/>
            <consortium name="The Broad Institute Genome Sequencing Center for Infectious Disease"/>
            <person name="Wu L."/>
            <person name="Ma J."/>
        </authorList>
    </citation>
    <scope>NUCLEOTIDE SEQUENCE [LARGE SCALE GENOMIC DNA]</scope>
    <source>
        <strain evidence="2">PCU 266</strain>
    </source>
</reference>
<dbReference type="RefSeq" id="WP_344473885.1">
    <property type="nucleotide sequence ID" value="NZ_BAAASB010000003.1"/>
</dbReference>
<gene>
    <name evidence="1" type="ORF">ACFPRH_05400</name>
</gene>
<evidence type="ECO:0000313" key="1">
    <source>
        <dbReference type="EMBL" id="MFC5151161.1"/>
    </source>
</evidence>
<keyword evidence="2" id="KW-1185">Reference proteome</keyword>
<sequence>MADSAAARALTPRVLKGYENLSFALFEETVDEPLDDGVRWAVAPLRELFDEAMRRFPETPTAGDAWLAPRLHRTLRLTRAEAADTGIWNFLGLCVAPDVVRWRWGRGESGREVGQAARFSGRWDVQCFSRLWWAAELFRDGRNYAPAELACGNQDILNTVMRLEMIQHRPAAQAFLRLHGKTARTGRDVNAAASVANAAGATLVYEALAPDELSDAEALREWILDAEDAPTVQYDTLPQGPNDGSVPHASAETLTAWFEELFKNAPVRGKTREAGDAPAGEGTG</sequence>